<evidence type="ECO:0000256" key="2">
    <source>
        <dbReference type="ARBA" id="ARBA00022448"/>
    </source>
</evidence>
<dbReference type="AlphaFoldDB" id="A0A410FUG6"/>
<protein>
    <recommendedName>
        <fullName evidence="9">Large-conductance mechanosensitive channel</fullName>
    </recommendedName>
</protein>
<evidence type="ECO:0000256" key="4">
    <source>
        <dbReference type="ARBA" id="ARBA00022692"/>
    </source>
</evidence>
<evidence type="ECO:0000256" key="9">
    <source>
        <dbReference type="HAMAP-Rule" id="MF_00115"/>
    </source>
</evidence>
<evidence type="ECO:0000256" key="7">
    <source>
        <dbReference type="ARBA" id="ARBA00023136"/>
    </source>
</evidence>
<evidence type="ECO:0000256" key="8">
    <source>
        <dbReference type="ARBA" id="ARBA00023303"/>
    </source>
</evidence>
<dbReference type="PANTHER" id="PTHR30266">
    <property type="entry name" value="MECHANOSENSITIVE CHANNEL MSCL"/>
    <property type="match status" value="1"/>
</dbReference>
<evidence type="ECO:0000256" key="1">
    <source>
        <dbReference type="ARBA" id="ARBA00004141"/>
    </source>
</evidence>
<dbReference type="PRINTS" id="PR01264">
    <property type="entry name" value="MECHCHANNEL"/>
</dbReference>
<dbReference type="InterPro" id="IPR037673">
    <property type="entry name" value="MSC/AndL"/>
</dbReference>
<comment type="function">
    <text evidence="9">Channel that opens in response to stretch forces in the membrane lipid bilayer. May participate in the regulation of osmotic pressure changes within the cell.</text>
</comment>
<dbReference type="Pfam" id="PF01741">
    <property type="entry name" value="MscL"/>
    <property type="match status" value="1"/>
</dbReference>
<organism evidence="10 11">
    <name type="scientific">Bipolaricaulis sibiricus</name>
    <dbReference type="NCBI Taxonomy" id="2501609"/>
    <lineage>
        <taxon>Bacteria</taxon>
        <taxon>Candidatus Bipolaricaulota</taxon>
        <taxon>Candidatus Bipolaricaulia</taxon>
        <taxon>Candidatus Bipolaricaulales</taxon>
        <taxon>Candidatus Bipolaricaulaceae</taxon>
        <taxon>Candidatus Bipolaricaulis</taxon>
    </lineage>
</organism>
<dbReference type="GO" id="GO:0008381">
    <property type="term" value="F:mechanosensitive monoatomic ion channel activity"/>
    <property type="evidence" value="ECO:0007669"/>
    <property type="project" value="UniProtKB-UniRule"/>
</dbReference>
<dbReference type="InterPro" id="IPR001185">
    <property type="entry name" value="MS_channel"/>
</dbReference>
<sequence>MWKEFKAFIVKGNLVQIAVAFIMGVAFGTVVSSFVNDLIMPIIGKLVGNVDFANLYINLSGQSYESAAAARAAGAAAIYYGAFINAVVNFLIIALVVFLIVKAYSRMEKPKVAPAPTTKECPFCKTQIPINATRCPHCTSDLGGKG</sequence>
<feature type="transmembrane region" description="Helical" evidence="9">
    <location>
        <begin position="12"/>
        <end position="35"/>
    </location>
</feature>
<dbReference type="InterPro" id="IPR036019">
    <property type="entry name" value="MscL_channel"/>
</dbReference>
<keyword evidence="3 9" id="KW-1003">Cell membrane</keyword>
<accession>A0A410FUG6</accession>
<dbReference type="EMBL" id="CP034928">
    <property type="protein sequence ID" value="QAA76578.1"/>
    <property type="molecule type" value="Genomic_DNA"/>
</dbReference>
<dbReference type="HAMAP" id="MF_00115">
    <property type="entry name" value="MscL"/>
    <property type="match status" value="1"/>
</dbReference>
<keyword evidence="2 9" id="KW-0813">Transport</keyword>
<keyword evidence="6 9" id="KW-0406">Ion transport</keyword>
<keyword evidence="8 9" id="KW-0407">Ion channel</keyword>
<dbReference type="PANTHER" id="PTHR30266:SF2">
    <property type="entry name" value="LARGE-CONDUCTANCE MECHANOSENSITIVE CHANNEL"/>
    <property type="match status" value="1"/>
</dbReference>
<comment type="similarity">
    <text evidence="9">Belongs to the MscL family.</text>
</comment>
<dbReference type="KEGG" id="bih:BIP78_0812"/>
<dbReference type="Proteomes" id="UP000287233">
    <property type="component" value="Chromosome"/>
</dbReference>
<dbReference type="SUPFAM" id="SSF81330">
    <property type="entry name" value="Gated mechanosensitive channel"/>
    <property type="match status" value="1"/>
</dbReference>
<reference evidence="11" key="1">
    <citation type="submission" date="2018-12" db="EMBL/GenBank/DDBJ databases">
        <title>Complete genome sequence of an uncultured bacterium of the candidate phylum Bipolaricaulota.</title>
        <authorList>
            <person name="Kadnikov V.V."/>
            <person name="Mardanov A.V."/>
            <person name="Beletsky A.V."/>
            <person name="Frank Y.A."/>
            <person name="Karnachuk O.V."/>
            <person name="Ravin N.V."/>
        </authorList>
    </citation>
    <scope>NUCLEOTIDE SEQUENCE [LARGE SCALE GENOMIC DNA]</scope>
</reference>
<evidence type="ECO:0000256" key="5">
    <source>
        <dbReference type="ARBA" id="ARBA00022989"/>
    </source>
</evidence>
<evidence type="ECO:0000313" key="10">
    <source>
        <dbReference type="EMBL" id="QAA76578.1"/>
    </source>
</evidence>
<name>A0A410FUG6_BIPS1</name>
<dbReference type="NCBIfam" id="TIGR00220">
    <property type="entry name" value="mscL"/>
    <property type="match status" value="1"/>
</dbReference>
<comment type="subunit">
    <text evidence="9">Homopentamer.</text>
</comment>
<keyword evidence="7 9" id="KW-0472">Membrane</keyword>
<comment type="subcellular location">
    <subcellularLocation>
        <location evidence="9">Cell membrane</location>
        <topology evidence="9">Multi-pass membrane protein</topology>
    </subcellularLocation>
    <subcellularLocation>
        <location evidence="1">Membrane</location>
        <topology evidence="1">Multi-pass membrane protein</topology>
    </subcellularLocation>
</comment>
<evidence type="ECO:0000256" key="6">
    <source>
        <dbReference type="ARBA" id="ARBA00023065"/>
    </source>
</evidence>
<dbReference type="GO" id="GO:0005886">
    <property type="term" value="C:plasma membrane"/>
    <property type="evidence" value="ECO:0007669"/>
    <property type="project" value="UniProtKB-SubCell"/>
</dbReference>
<dbReference type="Gene3D" id="1.10.1200.120">
    <property type="entry name" value="Large-conductance mechanosensitive channel, MscL, domain 1"/>
    <property type="match status" value="1"/>
</dbReference>
<keyword evidence="5 9" id="KW-1133">Transmembrane helix</keyword>
<gene>
    <name evidence="9" type="primary">mscL</name>
    <name evidence="10" type="ORF">BIP78_0812</name>
</gene>
<proteinExistence type="inferred from homology"/>
<evidence type="ECO:0000313" key="11">
    <source>
        <dbReference type="Proteomes" id="UP000287233"/>
    </source>
</evidence>
<keyword evidence="4 9" id="KW-0812">Transmembrane</keyword>
<feature type="transmembrane region" description="Helical" evidence="9">
    <location>
        <begin position="77"/>
        <end position="101"/>
    </location>
</feature>
<evidence type="ECO:0000256" key="3">
    <source>
        <dbReference type="ARBA" id="ARBA00022475"/>
    </source>
</evidence>